<protein>
    <submittedName>
        <fullName evidence="2">Uncharacterized protein</fullName>
    </submittedName>
</protein>
<sequence length="180" mass="20307">MAEEFTSSNTIVVDGENYDILPKDENAKVGDKILIVDADACQFGAPYKDGDIFAVTEEGIGGDVTCGNYGFIVDEEYRVLRPKFAPRETQHDRLNTLTEAKISDLYAHIERLERKLGAMDEDLTAVEERIEDVAEIAEPREDESEYMFITVNMNDRHGNRRKPSEVISEVAGTIREGMRQ</sequence>
<accession>A0ABW5SZF2</accession>
<evidence type="ECO:0000313" key="2">
    <source>
        <dbReference type="EMBL" id="MFD2704659.1"/>
    </source>
</evidence>
<name>A0ABW5SZF2_9BACI</name>
<evidence type="ECO:0000256" key="1">
    <source>
        <dbReference type="SAM" id="Coils"/>
    </source>
</evidence>
<keyword evidence="1" id="KW-0175">Coiled coil</keyword>
<dbReference type="EMBL" id="JBHUML010000002">
    <property type="protein sequence ID" value="MFD2704659.1"/>
    <property type="molecule type" value="Genomic_DNA"/>
</dbReference>
<keyword evidence="3" id="KW-1185">Reference proteome</keyword>
<reference evidence="3" key="1">
    <citation type="journal article" date="2019" name="Int. J. Syst. Evol. Microbiol.">
        <title>The Global Catalogue of Microorganisms (GCM) 10K type strain sequencing project: providing services to taxonomists for standard genome sequencing and annotation.</title>
        <authorList>
            <consortium name="The Broad Institute Genomics Platform"/>
            <consortium name="The Broad Institute Genome Sequencing Center for Infectious Disease"/>
            <person name="Wu L."/>
            <person name="Ma J."/>
        </authorList>
    </citation>
    <scope>NUCLEOTIDE SEQUENCE [LARGE SCALE GENOMIC DNA]</scope>
    <source>
        <strain evidence="3">KCTC 33792</strain>
    </source>
</reference>
<organism evidence="2 3">
    <name type="scientific">Salibacterium lacus</name>
    <dbReference type="NCBI Taxonomy" id="1898109"/>
    <lineage>
        <taxon>Bacteria</taxon>
        <taxon>Bacillati</taxon>
        <taxon>Bacillota</taxon>
        <taxon>Bacilli</taxon>
        <taxon>Bacillales</taxon>
        <taxon>Bacillaceae</taxon>
    </lineage>
</organism>
<evidence type="ECO:0000313" key="3">
    <source>
        <dbReference type="Proteomes" id="UP001597520"/>
    </source>
</evidence>
<dbReference type="Proteomes" id="UP001597520">
    <property type="component" value="Unassembled WGS sequence"/>
</dbReference>
<gene>
    <name evidence="2" type="ORF">ACFSUB_04215</name>
</gene>
<proteinExistence type="predicted"/>
<dbReference type="RefSeq" id="WP_380711936.1">
    <property type="nucleotide sequence ID" value="NZ_JBHUML010000002.1"/>
</dbReference>
<feature type="coiled-coil region" evidence="1">
    <location>
        <begin position="102"/>
        <end position="129"/>
    </location>
</feature>
<comment type="caution">
    <text evidence="2">The sequence shown here is derived from an EMBL/GenBank/DDBJ whole genome shotgun (WGS) entry which is preliminary data.</text>
</comment>